<evidence type="ECO:0000256" key="1">
    <source>
        <dbReference type="SAM" id="Phobius"/>
    </source>
</evidence>
<proteinExistence type="predicted"/>
<evidence type="ECO:0000313" key="3">
    <source>
        <dbReference type="Proteomes" id="UP001374893"/>
    </source>
</evidence>
<accession>A0ABN6H1B9</accession>
<dbReference type="Proteomes" id="UP001374893">
    <property type="component" value="Chromosome"/>
</dbReference>
<sequence length="196" mass="20726">MSRAGITPNAISATSLVFAILGGASFIIAGHQDEGAWVVFWLVGAAMIQLRLLCNLMDGMVAIEGGHKTPTGELWNEIPDRFADVILLGCAGLAICHSEDHADLLGAAAGCAAVMTAYIRAVGASLTGRHDFCGPCAKPHRMAILTLAAILTAIQPLGATDGRIMWWALAVIAIGTMLTFFRRTLRLAAELKKRES</sequence>
<keyword evidence="1" id="KW-0472">Membrane</keyword>
<organism evidence="2 3">
    <name type="scientific">Haloferula helveola</name>
    <dbReference type="NCBI Taxonomy" id="490095"/>
    <lineage>
        <taxon>Bacteria</taxon>
        <taxon>Pseudomonadati</taxon>
        <taxon>Verrucomicrobiota</taxon>
        <taxon>Verrucomicrobiia</taxon>
        <taxon>Verrucomicrobiales</taxon>
        <taxon>Verrucomicrobiaceae</taxon>
        <taxon>Haloferula</taxon>
    </lineage>
</organism>
<feature type="transmembrane region" description="Helical" evidence="1">
    <location>
        <begin position="164"/>
        <end position="185"/>
    </location>
</feature>
<feature type="transmembrane region" description="Helical" evidence="1">
    <location>
        <begin position="12"/>
        <end position="29"/>
    </location>
</feature>
<feature type="transmembrane region" description="Helical" evidence="1">
    <location>
        <begin position="142"/>
        <end position="158"/>
    </location>
</feature>
<keyword evidence="3" id="KW-1185">Reference proteome</keyword>
<dbReference type="Gene3D" id="1.20.120.1760">
    <property type="match status" value="1"/>
</dbReference>
<evidence type="ECO:0000313" key="2">
    <source>
        <dbReference type="EMBL" id="BCX46727.1"/>
    </source>
</evidence>
<dbReference type="InterPro" id="IPR043130">
    <property type="entry name" value="CDP-OH_PTrfase_TM_dom"/>
</dbReference>
<dbReference type="EMBL" id="AP024702">
    <property type="protein sequence ID" value="BCX46727.1"/>
    <property type="molecule type" value="Genomic_DNA"/>
</dbReference>
<keyword evidence="1" id="KW-0812">Transmembrane</keyword>
<name>A0ABN6H1B9_9BACT</name>
<reference evidence="2 3" key="1">
    <citation type="submission" date="2021-06" db="EMBL/GenBank/DDBJ databases">
        <title>Complete genome of Haloferula helveola possessing various polysaccharide degrading enzymes.</title>
        <authorList>
            <person name="Takami H."/>
            <person name="Huang C."/>
            <person name="Hamasaki K."/>
        </authorList>
    </citation>
    <scope>NUCLEOTIDE SEQUENCE [LARGE SCALE GENOMIC DNA]</scope>
    <source>
        <strain evidence="2 3">CN-1</strain>
    </source>
</reference>
<keyword evidence="1" id="KW-1133">Transmembrane helix</keyword>
<protein>
    <submittedName>
        <fullName evidence="2">CDP-diacylglycerol--glycerol-3-phosphate 3-phosphatidyltransferase</fullName>
    </submittedName>
</protein>
<feature type="transmembrane region" description="Helical" evidence="1">
    <location>
        <begin position="35"/>
        <end position="54"/>
    </location>
</feature>
<gene>
    <name evidence="2" type="ORF">HAHE_06350</name>
</gene>